<reference evidence="2 3" key="1">
    <citation type="submission" date="2017-02" db="EMBL/GenBank/DDBJ databases">
        <title>Genome sequence of the nitrite-oxidizing bacterium Nitrobacter vulgaris strain Ab1.</title>
        <authorList>
            <person name="Mellbye B.L."/>
            <person name="Davis E.W."/>
            <person name="Spieck E."/>
            <person name="Chang J.H."/>
            <person name="Bottomley P.J."/>
            <person name="Sayavedra-Soto L.A."/>
        </authorList>
    </citation>
    <scope>NUCLEOTIDE SEQUENCE [LARGE SCALE GENOMIC DNA]</scope>
    <source>
        <strain evidence="2 3">Ab1</strain>
    </source>
</reference>
<sequence>MTIPRNVLRFEVLLYLSLLIDTLSAAFIARPSAEIDQAAAVSADTFVVIVFVFFLLLVWLAARQRKNWARWALVVALALSVLSMLGSLNYGLTLALSVDLFSTGLAGAGLYFSFSDDAEKWFH</sequence>
<dbReference type="RefSeq" id="WP_079446707.1">
    <property type="nucleotide sequence ID" value="NZ_MWPQ01000039.1"/>
</dbReference>
<feature type="transmembrane region" description="Helical" evidence="1">
    <location>
        <begin position="68"/>
        <end position="88"/>
    </location>
</feature>
<keyword evidence="1" id="KW-0812">Transmembrane</keyword>
<evidence type="ECO:0000256" key="1">
    <source>
        <dbReference type="SAM" id="Phobius"/>
    </source>
</evidence>
<protein>
    <submittedName>
        <fullName evidence="2">Uncharacterized protein</fullName>
    </submittedName>
</protein>
<dbReference type="OrthoDB" id="8265023at2"/>
<dbReference type="Proteomes" id="UP000189940">
    <property type="component" value="Unassembled WGS sequence"/>
</dbReference>
<proteinExistence type="predicted"/>
<accession>A0A1V4HZU5</accession>
<evidence type="ECO:0000313" key="3">
    <source>
        <dbReference type="Proteomes" id="UP000189940"/>
    </source>
</evidence>
<gene>
    <name evidence="2" type="ORF">B2M20_08995</name>
</gene>
<feature type="transmembrane region" description="Helical" evidence="1">
    <location>
        <begin position="94"/>
        <end position="114"/>
    </location>
</feature>
<dbReference type="STRING" id="29421.B2M20_08995"/>
<name>A0A1V4HZU5_NITVU</name>
<keyword evidence="1" id="KW-0472">Membrane</keyword>
<feature type="transmembrane region" description="Helical" evidence="1">
    <location>
        <begin position="12"/>
        <end position="29"/>
    </location>
</feature>
<organism evidence="2 3">
    <name type="scientific">Nitrobacter vulgaris</name>
    <dbReference type="NCBI Taxonomy" id="29421"/>
    <lineage>
        <taxon>Bacteria</taxon>
        <taxon>Pseudomonadati</taxon>
        <taxon>Pseudomonadota</taxon>
        <taxon>Alphaproteobacteria</taxon>
        <taxon>Hyphomicrobiales</taxon>
        <taxon>Nitrobacteraceae</taxon>
        <taxon>Nitrobacter</taxon>
    </lineage>
</organism>
<evidence type="ECO:0000313" key="2">
    <source>
        <dbReference type="EMBL" id="OPH83110.1"/>
    </source>
</evidence>
<dbReference type="AlphaFoldDB" id="A0A1V4HZU5"/>
<feature type="transmembrane region" description="Helical" evidence="1">
    <location>
        <begin position="41"/>
        <end position="61"/>
    </location>
</feature>
<keyword evidence="3" id="KW-1185">Reference proteome</keyword>
<comment type="caution">
    <text evidence="2">The sequence shown here is derived from an EMBL/GenBank/DDBJ whole genome shotgun (WGS) entry which is preliminary data.</text>
</comment>
<keyword evidence="1" id="KW-1133">Transmembrane helix</keyword>
<dbReference type="EMBL" id="MWPQ01000039">
    <property type="protein sequence ID" value="OPH83110.1"/>
    <property type="molecule type" value="Genomic_DNA"/>
</dbReference>